<dbReference type="InterPro" id="IPR033469">
    <property type="entry name" value="CYTH-like_dom_sf"/>
</dbReference>
<evidence type="ECO:0000259" key="1">
    <source>
        <dbReference type="PROSITE" id="PS51707"/>
    </source>
</evidence>
<dbReference type="GO" id="GO:0000287">
    <property type="term" value="F:magnesium ion binding"/>
    <property type="evidence" value="ECO:0000318"/>
    <property type="project" value="GO_Central"/>
</dbReference>
<gene>
    <name evidence="3" type="primary">20215638</name>
    <name evidence="2" type="ORF">HELRODRAFT_79038</name>
</gene>
<dbReference type="STRING" id="6412.T1G3J0"/>
<dbReference type="RefSeq" id="XP_009017384.1">
    <property type="nucleotide sequence ID" value="XM_009019136.1"/>
</dbReference>
<name>T1G3J0_HELRO</name>
<dbReference type="PROSITE" id="PS51707">
    <property type="entry name" value="CYTH"/>
    <property type="match status" value="1"/>
</dbReference>
<dbReference type="OrthoDB" id="442176at2759"/>
<dbReference type="Proteomes" id="UP000015101">
    <property type="component" value="Unassembled WGS sequence"/>
</dbReference>
<dbReference type="OMA" id="HWLRHRE"/>
<proteinExistence type="predicted"/>
<dbReference type="FunFam" id="2.40.320.10:FF:000015">
    <property type="entry name" value="Predicted protein"/>
    <property type="match status" value="1"/>
</dbReference>
<keyword evidence="4" id="KW-1185">Reference proteome</keyword>
<reference evidence="4" key="1">
    <citation type="submission" date="2012-12" db="EMBL/GenBank/DDBJ databases">
        <authorList>
            <person name="Hellsten U."/>
            <person name="Grimwood J."/>
            <person name="Chapman J.A."/>
            <person name="Shapiro H."/>
            <person name="Aerts A."/>
            <person name="Otillar R.P."/>
            <person name="Terry A.Y."/>
            <person name="Boore J.L."/>
            <person name="Simakov O."/>
            <person name="Marletaz F."/>
            <person name="Cho S.-J."/>
            <person name="Edsinger-Gonzales E."/>
            <person name="Havlak P."/>
            <person name="Kuo D.-H."/>
            <person name="Larsson T."/>
            <person name="Lv J."/>
            <person name="Arendt D."/>
            <person name="Savage R."/>
            <person name="Osoegawa K."/>
            <person name="de Jong P."/>
            <person name="Lindberg D.R."/>
            <person name="Seaver E.C."/>
            <person name="Weisblat D.A."/>
            <person name="Putnam N.H."/>
            <person name="Grigoriev I.V."/>
            <person name="Rokhsar D.S."/>
        </authorList>
    </citation>
    <scope>NUCLEOTIDE SEQUENCE</scope>
</reference>
<dbReference type="PANTHER" id="PTHR14586">
    <property type="entry name" value="THIAMINE-TRIPHOSPHATASE"/>
    <property type="match status" value="1"/>
</dbReference>
<dbReference type="GeneID" id="20215638"/>
<evidence type="ECO:0000313" key="3">
    <source>
        <dbReference type="EnsemblMetazoa" id="HelroP79038"/>
    </source>
</evidence>
<dbReference type="EMBL" id="KB096457">
    <property type="protein sequence ID" value="ESO04805.1"/>
    <property type="molecule type" value="Genomic_DNA"/>
</dbReference>
<organism evidence="3 4">
    <name type="scientific">Helobdella robusta</name>
    <name type="common">Californian leech</name>
    <dbReference type="NCBI Taxonomy" id="6412"/>
    <lineage>
        <taxon>Eukaryota</taxon>
        <taxon>Metazoa</taxon>
        <taxon>Spiralia</taxon>
        <taxon>Lophotrochozoa</taxon>
        <taxon>Annelida</taxon>
        <taxon>Clitellata</taxon>
        <taxon>Hirudinea</taxon>
        <taxon>Rhynchobdellida</taxon>
        <taxon>Glossiphoniidae</taxon>
        <taxon>Helobdella</taxon>
    </lineage>
</organism>
<dbReference type="KEGG" id="hro:HELRODRAFT_79038"/>
<accession>T1G3J0</accession>
<dbReference type="InterPro" id="IPR039582">
    <property type="entry name" value="THTPA"/>
</dbReference>
<sequence length="208" mass="24168">MIEIEKKFVVNDEILNKMLSLGAKLIKRESFTDVYYDTECHCLTTKNFWLRQRDEVWQLKSPTGHRTFEEGLFNSSYKETEKEDEIVNLIEPVLNQKYSQNQKCGLAEFLKLCNCQPFCKMTTHRQSYKLQDKFKIDLDVTDSGYAVGEIEMMINSETDIAEATNKIEDLSKKLELPITQAVSGKVSSFLKSNDPEHYKKLFNLKIIA</sequence>
<evidence type="ECO:0000313" key="2">
    <source>
        <dbReference type="EMBL" id="ESO04805.1"/>
    </source>
</evidence>
<dbReference type="CTD" id="20215638"/>
<reference evidence="2 4" key="2">
    <citation type="journal article" date="2013" name="Nature">
        <title>Insights into bilaterian evolution from three spiralian genomes.</title>
        <authorList>
            <person name="Simakov O."/>
            <person name="Marletaz F."/>
            <person name="Cho S.J."/>
            <person name="Edsinger-Gonzales E."/>
            <person name="Havlak P."/>
            <person name="Hellsten U."/>
            <person name="Kuo D.H."/>
            <person name="Larsson T."/>
            <person name="Lv J."/>
            <person name="Arendt D."/>
            <person name="Savage R."/>
            <person name="Osoegawa K."/>
            <person name="de Jong P."/>
            <person name="Grimwood J."/>
            <person name="Chapman J.A."/>
            <person name="Shapiro H."/>
            <person name="Aerts A."/>
            <person name="Otillar R.P."/>
            <person name="Terry A.Y."/>
            <person name="Boore J.L."/>
            <person name="Grigoriev I.V."/>
            <person name="Lindberg D.R."/>
            <person name="Seaver E.C."/>
            <person name="Weisblat D.A."/>
            <person name="Putnam N.H."/>
            <person name="Rokhsar D.S."/>
        </authorList>
    </citation>
    <scope>NUCLEOTIDE SEQUENCE</scope>
</reference>
<dbReference type="eggNOG" id="ENOG502S5G9">
    <property type="taxonomic scope" value="Eukaryota"/>
</dbReference>
<protein>
    <recommendedName>
        <fullName evidence="1">CYTH domain-containing protein</fullName>
    </recommendedName>
</protein>
<dbReference type="AlphaFoldDB" id="T1G3J0"/>
<dbReference type="EMBL" id="AMQM01004234">
    <property type="status" value="NOT_ANNOTATED_CDS"/>
    <property type="molecule type" value="Genomic_DNA"/>
</dbReference>
<dbReference type="PANTHER" id="PTHR14586:SF1">
    <property type="entry name" value="THIAMINE-TRIPHOSPHATASE"/>
    <property type="match status" value="1"/>
</dbReference>
<feature type="domain" description="CYTH" evidence="1">
    <location>
        <begin position="1"/>
        <end position="192"/>
    </location>
</feature>
<dbReference type="InParanoid" id="T1G3J0"/>
<dbReference type="Pfam" id="PF01928">
    <property type="entry name" value="CYTH"/>
    <property type="match status" value="1"/>
</dbReference>
<dbReference type="Gene3D" id="2.40.320.10">
    <property type="entry name" value="Hypothetical Protein Pfu-838710-001"/>
    <property type="match status" value="1"/>
</dbReference>
<dbReference type="GO" id="GO:0042357">
    <property type="term" value="P:thiamine diphosphate metabolic process"/>
    <property type="evidence" value="ECO:0000318"/>
    <property type="project" value="GO_Central"/>
</dbReference>
<dbReference type="InterPro" id="IPR023577">
    <property type="entry name" value="CYTH_domain"/>
</dbReference>
<evidence type="ECO:0000313" key="4">
    <source>
        <dbReference type="Proteomes" id="UP000015101"/>
    </source>
</evidence>
<dbReference type="GO" id="GO:0050333">
    <property type="term" value="F:thiamine triphosphate phosphatase activity"/>
    <property type="evidence" value="ECO:0007669"/>
    <property type="project" value="InterPro"/>
</dbReference>
<reference evidence="3" key="3">
    <citation type="submission" date="2015-06" db="UniProtKB">
        <authorList>
            <consortium name="EnsemblMetazoa"/>
        </authorList>
    </citation>
    <scope>IDENTIFICATION</scope>
</reference>
<dbReference type="SUPFAM" id="SSF55154">
    <property type="entry name" value="CYTH-like phosphatases"/>
    <property type="match status" value="1"/>
</dbReference>
<dbReference type="HOGENOM" id="CLU_105907_0_0_1"/>
<dbReference type="SMART" id="SM01118">
    <property type="entry name" value="CYTH"/>
    <property type="match status" value="1"/>
</dbReference>
<dbReference type="EnsemblMetazoa" id="HelroT79038">
    <property type="protein sequence ID" value="HelroP79038"/>
    <property type="gene ID" value="HelroG79038"/>
</dbReference>